<feature type="transmembrane region" description="Helical" evidence="1">
    <location>
        <begin position="47"/>
        <end position="65"/>
    </location>
</feature>
<dbReference type="OrthoDB" id="3540634at2"/>
<dbReference type="EMBL" id="VCKX01000046">
    <property type="protein sequence ID" value="TMR34308.1"/>
    <property type="molecule type" value="Genomic_DNA"/>
</dbReference>
<organism evidence="2 3">
    <name type="scientific">Nonomuraea zeae</name>
    <dbReference type="NCBI Taxonomy" id="1642303"/>
    <lineage>
        <taxon>Bacteria</taxon>
        <taxon>Bacillati</taxon>
        <taxon>Actinomycetota</taxon>
        <taxon>Actinomycetes</taxon>
        <taxon>Streptosporangiales</taxon>
        <taxon>Streptosporangiaceae</taxon>
        <taxon>Nonomuraea</taxon>
    </lineage>
</organism>
<protein>
    <submittedName>
        <fullName evidence="2">Uncharacterized protein</fullName>
    </submittedName>
</protein>
<comment type="caution">
    <text evidence="2">The sequence shown here is derived from an EMBL/GenBank/DDBJ whole genome shotgun (WGS) entry which is preliminary data.</text>
</comment>
<feature type="transmembrane region" description="Helical" evidence="1">
    <location>
        <begin position="77"/>
        <end position="100"/>
    </location>
</feature>
<name>A0A5S4GMX5_9ACTN</name>
<evidence type="ECO:0000313" key="2">
    <source>
        <dbReference type="EMBL" id="TMR34308.1"/>
    </source>
</evidence>
<keyword evidence="1" id="KW-1133">Transmembrane helix</keyword>
<evidence type="ECO:0000313" key="3">
    <source>
        <dbReference type="Proteomes" id="UP000306628"/>
    </source>
</evidence>
<keyword evidence="3" id="KW-1185">Reference proteome</keyword>
<dbReference type="AlphaFoldDB" id="A0A5S4GMX5"/>
<dbReference type="Proteomes" id="UP000306628">
    <property type="component" value="Unassembled WGS sequence"/>
</dbReference>
<accession>A0A5S4GMX5</accession>
<proteinExistence type="predicted"/>
<feature type="transmembrane region" description="Helical" evidence="1">
    <location>
        <begin position="112"/>
        <end position="134"/>
    </location>
</feature>
<keyword evidence="1" id="KW-0472">Membrane</keyword>
<keyword evidence="1" id="KW-0812">Transmembrane</keyword>
<evidence type="ECO:0000256" key="1">
    <source>
        <dbReference type="SAM" id="Phobius"/>
    </source>
</evidence>
<gene>
    <name evidence="2" type="ORF">ETD85_17220</name>
</gene>
<sequence length="135" mass="14049">MMEPTEVLSIIAILSIVTVEFGGHALLRFVTTDAGRLGELRERFFRAGHAHAGVLLVLSLVYLLYLPRAGFSDGMEWLCGGALLAGVLAQSGGFFVHLGIGREGRGSYGTVLTRAGALLLAAALIALAAGLILAA</sequence>
<reference evidence="2 3" key="1">
    <citation type="submission" date="2019-05" db="EMBL/GenBank/DDBJ databases">
        <title>Draft genome sequence of Nonomuraea zeae DSM 100528.</title>
        <authorList>
            <person name="Saricaoglu S."/>
            <person name="Isik K."/>
        </authorList>
    </citation>
    <scope>NUCLEOTIDE SEQUENCE [LARGE SCALE GENOMIC DNA]</scope>
    <source>
        <strain evidence="2 3">DSM 100528</strain>
    </source>
</reference>
<feature type="transmembrane region" description="Helical" evidence="1">
    <location>
        <begin position="7"/>
        <end position="27"/>
    </location>
</feature>